<dbReference type="InterPro" id="IPR023166">
    <property type="entry name" value="BaiN-like_dom_sf"/>
</dbReference>
<dbReference type="InterPro" id="IPR055178">
    <property type="entry name" value="RsdA/BaiN/AoA(So)-like_dom"/>
</dbReference>
<comment type="caution">
    <text evidence="6">The sequence shown here is derived from an EMBL/GenBank/DDBJ whole genome shotgun (WGS) entry which is preliminary data.</text>
</comment>
<dbReference type="InterPro" id="IPR057661">
    <property type="entry name" value="RsdA/BaiN/AoA(So)_Rossmann"/>
</dbReference>
<evidence type="ECO:0000313" key="6">
    <source>
        <dbReference type="EMBL" id="TMW14325.1"/>
    </source>
</evidence>
<evidence type="ECO:0000256" key="2">
    <source>
        <dbReference type="ARBA" id="ARBA00022630"/>
    </source>
</evidence>
<keyword evidence="3" id="KW-0274">FAD</keyword>
<accession>A0ABY2XP69</accession>
<organism evidence="6 7">
    <name type="scientific">Alloalcanivorax gelatiniphagus</name>
    <dbReference type="NCBI Taxonomy" id="1194167"/>
    <lineage>
        <taxon>Bacteria</taxon>
        <taxon>Pseudomonadati</taxon>
        <taxon>Pseudomonadota</taxon>
        <taxon>Gammaproteobacteria</taxon>
        <taxon>Oceanospirillales</taxon>
        <taxon>Alcanivoracaceae</taxon>
        <taxon>Alloalcanivorax</taxon>
    </lineage>
</organism>
<evidence type="ECO:0000259" key="5">
    <source>
        <dbReference type="Pfam" id="PF22780"/>
    </source>
</evidence>
<sequence length="416" mass="44106">MAEQYDVIVLGAGAAGLMCAATAGYQGHSVLVLDHANKAGKKILMSGGGRCNFTNLNTTPAHFTSANPHFCKSALNRYSPWHFLEMVERHGVEHVEKAPGQLFCAGSSKEILQVLLTECEWAGARLRLNTAVTHLNGVPVEGQERPANESPAPTLAERVADGFRLRTAGGGELRARRLVVATGGLSIPTLGAGPFGYRLAERFGLGVLPTRAGLVPFTLQPADKSWLAELAGVSAEVAAEAGGRRFQEPLLITHRGLSGPAMLQVSSFWAPGDPVTVDWLPALADPAAALRAARAEQPATAVEKWLRGFVSQRLAAALSEHFGWHGPLQHHGNERLAEIAAVLKGWRFKPSGTEGYRTAEVTLGGIDTDAVSSKTFEAKAVPGLHFIGEVLDVTGELGGFNFQWAWASGHAAGLAL</sequence>
<dbReference type="Pfam" id="PF22780">
    <property type="entry name" value="HI0933_like_1st"/>
    <property type="match status" value="1"/>
</dbReference>
<dbReference type="PANTHER" id="PTHR42887">
    <property type="entry name" value="OS12G0638800 PROTEIN"/>
    <property type="match status" value="1"/>
</dbReference>
<protein>
    <submittedName>
        <fullName evidence="6">NAD(P)/FAD-dependent oxidoreductase</fullName>
    </submittedName>
</protein>
<dbReference type="Gene3D" id="2.40.30.10">
    <property type="entry name" value="Translation factors"/>
    <property type="match status" value="1"/>
</dbReference>
<dbReference type="Proteomes" id="UP000739180">
    <property type="component" value="Unassembled WGS sequence"/>
</dbReference>
<dbReference type="Gene3D" id="3.50.50.60">
    <property type="entry name" value="FAD/NAD(P)-binding domain"/>
    <property type="match status" value="1"/>
</dbReference>
<evidence type="ECO:0000313" key="7">
    <source>
        <dbReference type="Proteomes" id="UP000739180"/>
    </source>
</evidence>
<evidence type="ECO:0000256" key="3">
    <source>
        <dbReference type="ARBA" id="ARBA00022827"/>
    </source>
</evidence>
<evidence type="ECO:0000256" key="1">
    <source>
        <dbReference type="ARBA" id="ARBA00001974"/>
    </source>
</evidence>
<dbReference type="Gene3D" id="1.10.8.260">
    <property type="entry name" value="HI0933 insert domain-like"/>
    <property type="match status" value="1"/>
</dbReference>
<keyword evidence="7" id="KW-1185">Reference proteome</keyword>
<dbReference type="RefSeq" id="WP_138771250.1">
    <property type="nucleotide sequence ID" value="NZ_VCQT01000017.1"/>
</dbReference>
<reference evidence="6 7" key="1">
    <citation type="submission" date="2019-05" db="EMBL/GenBank/DDBJ databases">
        <title>Genome of Alcanivorax gelatiniphagus, an oil degrading marine bacteria.</title>
        <authorList>
            <person name="Kwon K.K."/>
        </authorList>
    </citation>
    <scope>NUCLEOTIDE SEQUENCE [LARGE SCALE GENOMIC DNA]</scope>
    <source>
        <strain evidence="6 7">MEBiC 08158</strain>
    </source>
</reference>
<evidence type="ECO:0000259" key="4">
    <source>
        <dbReference type="Pfam" id="PF03486"/>
    </source>
</evidence>
<gene>
    <name evidence="6" type="ORF">FGS76_03530</name>
</gene>
<dbReference type="PANTHER" id="PTHR42887:SF2">
    <property type="entry name" value="OS12G0638800 PROTEIN"/>
    <property type="match status" value="1"/>
</dbReference>
<comment type="cofactor">
    <cofactor evidence="1">
        <name>FAD</name>
        <dbReference type="ChEBI" id="CHEBI:57692"/>
    </cofactor>
</comment>
<dbReference type="NCBIfam" id="TIGR00275">
    <property type="entry name" value="aminoacetone oxidase family FAD-binding enzyme"/>
    <property type="match status" value="1"/>
</dbReference>
<dbReference type="InterPro" id="IPR036188">
    <property type="entry name" value="FAD/NAD-bd_sf"/>
</dbReference>
<dbReference type="SUPFAM" id="SSF51905">
    <property type="entry name" value="FAD/NAD(P)-binding domain"/>
    <property type="match status" value="1"/>
</dbReference>
<feature type="domain" description="RsdA/BaiN/AoA(So)-like Rossmann fold-like" evidence="4">
    <location>
        <begin position="6"/>
        <end position="413"/>
    </location>
</feature>
<name>A0ABY2XP69_9GAMM</name>
<keyword evidence="2" id="KW-0285">Flavoprotein</keyword>
<dbReference type="Pfam" id="PF03486">
    <property type="entry name" value="HI0933_like"/>
    <property type="match status" value="1"/>
</dbReference>
<dbReference type="InterPro" id="IPR004792">
    <property type="entry name" value="BaiN-like"/>
</dbReference>
<dbReference type="EMBL" id="VCQT01000017">
    <property type="protein sequence ID" value="TMW14325.1"/>
    <property type="molecule type" value="Genomic_DNA"/>
</dbReference>
<proteinExistence type="predicted"/>
<feature type="domain" description="RsdA/BaiN/AoA(So)-like insert" evidence="5">
    <location>
        <begin position="211"/>
        <end position="361"/>
    </location>
</feature>
<dbReference type="SUPFAM" id="SSF160996">
    <property type="entry name" value="HI0933 insert domain-like"/>
    <property type="match status" value="1"/>
</dbReference>